<accession>A0ABQ7ZPQ5</accession>
<feature type="domain" description="Late embryogenesis abundant protein LEA-2 subgroup" evidence="6">
    <location>
        <begin position="138"/>
        <end position="235"/>
    </location>
</feature>
<comment type="caution">
    <text evidence="7">The sequence shown here is derived from an EMBL/GenBank/DDBJ whole genome shotgun (WGS) entry which is preliminary data.</text>
</comment>
<dbReference type="InterPro" id="IPR044839">
    <property type="entry name" value="NDR1-like"/>
</dbReference>
<evidence type="ECO:0000313" key="8">
    <source>
        <dbReference type="Proteomes" id="UP000824890"/>
    </source>
</evidence>
<dbReference type="Proteomes" id="UP000824890">
    <property type="component" value="Unassembled WGS sequence"/>
</dbReference>
<keyword evidence="2 5" id="KW-0812">Transmembrane</keyword>
<sequence length="269" mass="29932">MFTIFELKIPALPDTFPLLQSFGKSQNVRLLSSQDTIESSHSFHHLITEPSQERMSGYAKSKDAHVARAKESDTTGNIIIYTLLGLCILLSLFITIGLFVIAKPLEASLTSVAVKSLRYNDTSSSSSPYFSATLAMEIRIENPNFGFFEFPTSKGDIMYNGRVVGEIKIDGQRVGAYSAIRTEVGTRVSYREDHAPSVWFKNDIKRGLIILRVGVKLRGEVHLEVLNKRSVNLKCLMYLNLIDEVVPQSDAAPARGLLDVVTCHDQDSF</sequence>
<keyword evidence="4 5" id="KW-0472">Membrane</keyword>
<reference evidence="7 8" key="1">
    <citation type="submission" date="2021-05" db="EMBL/GenBank/DDBJ databases">
        <title>Genome Assembly of Synthetic Allotetraploid Brassica napus Reveals Homoeologous Exchanges between Subgenomes.</title>
        <authorList>
            <person name="Davis J.T."/>
        </authorList>
    </citation>
    <scope>NUCLEOTIDE SEQUENCE [LARGE SCALE GENOMIC DNA]</scope>
    <source>
        <strain evidence="8">cv. Da-Ae</strain>
        <tissue evidence="7">Seedling</tissue>
    </source>
</reference>
<dbReference type="PANTHER" id="PTHR31234:SF3">
    <property type="entry name" value="LATE EMBRYOGENESIS ABUNDANT (LEA) HYDROXYPROLINE-RICH GLYCOPROTEIN FAMILY"/>
    <property type="match status" value="1"/>
</dbReference>
<evidence type="ECO:0000313" key="7">
    <source>
        <dbReference type="EMBL" id="KAH0882227.1"/>
    </source>
</evidence>
<comment type="subcellular location">
    <subcellularLocation>
        <location evidence="1">Membrane</location>
        <topology evidence="1">Single-pass membrane protein</topology>
    </subcellularLocation>
</comment>
<dbReference type="InterPro" id="IPR004864">
    <property type="entry name" value="LEA_2"/>
</dbReference>
<gene>
    <name evidence="7" type="ORF">HID58_058323</name>
</gene>
<proteinExistence type="predicted"/>
<dbReference type="EMBL" id="JAGKQM010000014">
    <property type="protein sequence ID" value="KAH0882227.1"/>
    <property type="molecule type" value="Genomic_DNA"/>
</dbReference>
<name>A0ABQ7ZPQ5_BRANA</name>
<evidence type="ECO:0000256" key="5">
    <source>
        <dbReference type="SAM" id="Phobius"/>
    </source>
</evidence>
<keyword evidence="3 5" id="KW-1133">Transmembrane helix</keyword>
<dbReference type="PANTHER" id="PTHR31234">
    <property type="entry name" value="LATE EMBRYOGENESIS ABUNDANT (LEA) HYDROXYPROLINE-RICH GLYCOPROTEIN FAMILY"/>
    <property type="match status" value="1"/>
</dbReference>
<dbReference type="Gene3D" id="2.60.40.1820">
    <property type="match status" value="1"/>
</dbReference>
<evidence type="ECO:0000256" key="2">
    <source>
        <dbReference type="ARBA" id="ARBA00022692"/>
    </source>
</evidence>
<protein>
    <recommendedName>
        <fullName evidence="6">Late embryogenesis abundant protein LEA-2 subgroup domain-containing protein</fullName>
    </recommendedName>
</protein>
<evidence type="ECO:0000259" key="6">
    <source>
        <dbReference type="Pfam" id="PF03168"/>
    </source>
</evidence>
<evidence type="ECO:0000256" key="3">
    <source>
        <dbReference type="ARBA" id="ARBA00022989"/>
    </source>
</evidence>
<evidence type="ECO:0000256" key="1">
    <source>
        <dbReference type="ARBA" id="ARBA00004167"/>
    </source>
</evidence>
<organism evidence="7 8">
    <name type="scientific">Brassica napus</name>
    <name type="common">Rape</name>
    <dbReference type="NCBI Taxonomy" id="3708"/>
    <lineage>
        <taxon>Eukaryota</taxon>
        <taxon>Viridiplantae</taxon>
        <taxon>Streptophyta</taxon>
        <taxon>Embryophyta</taxon>
        <taxon>Tracheophyta</taxon>
        <taxon>Spermatophyta</taxon>
        <taxon>Magnoliopsida</taxon>
        <taxon>eudicotyledons</taxon>
        <taxon>Gunneridae</taxon>
        <taxon>Pentapetalae</taxon>
        <taxon>rosids</taxon>
        <taxon>malvids</taxon>
        <taxon>Brassicales</taxon>
        <taxon>Brassicaceae</taxon>
        <taxon>Brassiceae</taxon>
        <taxon>Brassica</taxon>
    </lineage>
</organism>
<feature type="transmembrane region" description="Helical" evidence="5">
    <location>
        <begin position="78"/>
        <end position="102"/>
    </location>
</feature>
<keyword evidence="8" id="KW-1185">Reference proteome</keyword>
<evidence type="ECO:0000256" key="4">
    <source>
        <dbReference type="ARBA" id="ARBA00023136"/>
    </source>
</evidence>
<dbReference type="Pfam" id="PF03168">
    <property type="entry name" value="LEA_2"/>
    <property type="match status" value="1"/>
</dbReference>